<feature type="region of interest" description="Disordered" evidence="1">
    <location>
        <begin position="86"/>
        <end position="139"/>
    </location>
</feature>
<evidence type="ECO:0000313" key="3">
    <source>
        <dbReference type="Proteomes" id="UP000054279"/>
    </source>
</evidence>
<dbReference type="Proteomes" id="UP000054279">
    <property type="component" value="Unassembled WGS sequence"/>
</dbReference>
<gene>
    <name evidence="2" type="ORF">M422DRAFT_274091</name>
</gene>
<reference evidence="2 3" key="1">
    <citation type="submission" date="2014-06" db="EMBL/GenBank/DDBJ databases">
        <title>Evolutionary Origins and Diversification of the Mycorrhizal Mutualists.</title>
        <authorList>
            <consortium name="DOE Joint Genome Institute"/>
            <consortium name="Mycorrhizal Genomics Consortium"/>
            <person name="Kohler A."/>
            <person name="Kuo A."/>
            <person name="Nagy L.G."/>
            <person name="Floudas D."/>
            <person name="Copeland A."/>
            <person name="Barry K.W."/>
            <person name="Cichocki N."/>
            <person name="Veneault-Fourrey C."/>
            <person name="LaButti K."/>
            <person name="Lindquist E.A."/>
            <person name="Lipzen A."/>
            <person name="Lundell T."/>
            <person name="Morin E."/>
            <person name="Murat C."/>
            <person name="Riley R."/>
            <person name="Ohm R."/>
            <person name="Sun H."/>
            <person name="Tunlid A."/>
            <person name="Henrissat B."/>
            <person name="Grigoriev I.V."/>
            <person name="Hibbett D.S."/>
            <person name="Martin F."/>
        </authorList>
    </citation>
    <scope>NUCLEOTIDE SEQUENCE [LARGE SCALE GENOMIC DNA]</scope>
    <source>
        <strain evidence="2 3">SS14</strain>
    </source>
</reference>
<feature type="compositionally biased region" description="Acidic residues" evidence="1">
    <location>
        <begin position="112"/>
        <end position="122"/>
    </location>
</feature>
<keyword evidence="3" id="KW-1185">Reference proteome</keyword>
<evidence type="ECO:0000313" key="2">
    <source>
        <dbReference type="EMBL" id="KIJ25019.1"/>
    </source>
</evidence>
<dbReference type="HOGENOM" id="CLU_1939472_0_0_1"/>
<organism evidence="2 3">
    <name type="scientific">Sphaerobolus stellatus (strain SS14)</name>
    <dbReference type="NCBI Taxonomy" id="990650"/>
    <lineage>
        <taxon>Eukaryota</taxon>
        <taxon>Fungi</taxon>
        <taxon>Dikarya</taxon>
        <taxon>Basidiomycota</taxon>
        <taxon>Agaricomycotina</taxon>
        <taxon>Agaricomycetes</taxon>
        <taxon>Phallomycetidae</taxon>
        <taxon>Geastrales</taxon>
        <taxon>Sphaerobolaceae</taxon>
        <taxon>Sphaerobolus</taxon>
    </lineage>
</organism>
<dbReference type="EMBL" id="KN837440">
    <property type="protein sequence ID" value="KIJ25019.1"/>
    <property type="molecule type" value="Genomic_DNA"/>
</dbReference>
<evidence type="ECO:0000256" key="1">
    <source>
        <dbReference type="SAM" id="MobiDB-lite"/>
    </source>
</evidence>
<dbReference type="AlphaFoldDB" id="A0A0C9TT50"/>
<name>A0A0C9TT50_SPHS4</name>
<protein>
    <submittedName>
        <fullName evidence="2">Uncharacterized protein</fullName>
    </submittedName>
</protein>
<accession>A0A0C9TT50</accession>
<sequence length="139" mass="16618">MEKRREYFRLELKWYELQRYSFDLQRTGELDAAAADFRLLQLLHLKSQGLDIPEDLEERFRTERLNIEIRVRERVDAVEKCMDEVRHEGGFRLPSGEPTDSPTSSGKRKANDEEEEETEGEIEERAVRKKRRKVFSDEE</sequence>
<proteinExistence type="predicted"/>